<dbReference type="Proteomes" id="UP000199095">
    <property type="component" value="Unassembled WGS sequence"/>
</dbReference>
<keyword evidence="3" id="KW-1185">Reference proteome</keyword>
<accession>A0A1I0BBM8</accession>
<dbReference type="AlphaFoldDB" id="A0A1I0BBM8"/>
<feature type="region of interest" description="Disordered" evidence="1">
    <location>
        <begin position="1"/>
        <end position="40"/>
    </location>
</feature>
<sequence>MDSTHDFVERIHDKQRKDRQNRKRQGRNDPSNKLPGKNKK</sequence>
<protein>
    <recommendedName>
        <fullName evidence="4">DUF4023 domain-containing protein</fullName>
    </recommendedName>
</protein>
<dbReference type="RefSeq" id="WP_093132346.1">
    <property type="nucleotide sequence ID" value="NZ_FOHJ01000002.1"/>
</dbReference>
<dbReference type="InterPro" id="IPR025097">
    <property type="entry name" value="DUF4023"/>
</dbReference>
<organism evidence="2 3">
    <name type="scientific">Salinibacillus kushneri</name>
    <dbReference type="NCBI Taxonomy" id="237682"/>
    <lineage>
        <taxon>Bacteria</taxon>
        <taxon>Bacillati</taxon>
        <taxon>Bacillota</taxon>
        <taxon>Bacilli</taxon>
        <taxon>Bacillales</taxon>
        <taxon>Bacillaceae</taxon>
        <taxon>Salinibacillus</taxon>
    </lineage>
</organism>
<name>A0A1I0BBM8_9BACI</name>
<dbReference type="Pfam" id="PF13215">
    <property type="entry name" value="DUF4023"/>
    <property type="match status" value="1"/>
</dbReference>
<gene>
    <name evidence="2" type="ORF">SAMN05421676_102410</name>
</gene>
<evidence type="ECO:0000313" key="3">
    <source>
        <dbReference type="Proteomes" id="UP000199095"/>
    </source>
</evidence>
<evidence type="ECO:0000313" key="2">
    <source>
        <dbReference type="EMBL" id="SET04177.1"/>
    </source>
</evidence>
<proteinExistence type="predicted"/>
<evidence type="ECO:0008006" key="4">
    <source>
        <dbReference type="Google" id="ProtNLM"/>
    </source>
</evidence>
<feature type="compositionally biased region" description="Basic and acidic residues" evidence="1">
    <location>
        <begin position="1"/>
        <end position="18"/>
    </location>
</feature>
<evidence type="ECO:0000256" key="1">
    <source>
        <dbReference type="SAM" id="MobiDB-lite"/>
    </source>
</evidence>
<dbReference type="EMBL" id="FOHJ01000002">
    <property type="protein sequence ID" value="SET04177.1"/>
    <property type="molecule type" value="Genomic_DNA"/>
</dbReference>
<reference evidence="3" key="1">
    <citation type="submission" date="2016-10" db="EMBL/GenBank/DDBJ databases">
        <authorList>
            <person name="Varghese N."/>
            <person name="Submissions S."/>
        </authorList>
    </citation>
    <scope>NUCLEOTIDE SEQUENCE [LARGE SCALE GENOMIC DNA]</scope>
    <source>
        <strain evidence="3">CGMCC 1.3566</strain>
    </source>
</reference>